<feature type="domain" description="AB hydrolase-1" evidence="5">
    <location>
        <begin position="481"/>
        <end position="608"/>
    </location>
</feature>
<dbReference type="InterPro" id="IPR008794">
    <property type="entry name" value="Pro_racemase_fam"/>
</dbReference>
<dbReference type="EMBL" id="CP019481">
    <property type="protein sequence ID" value="UQC90695.1"/>
    <property type="molecule type" value="Genomic_DNA"/>
</dbReference>
<comment type="similarity">
    <text evidence="2">Belongs to the proline racemase family.</text>
</comment>
<evidence type="ECO:0000313" key="7">
    <source>
        <dbReference type="Proteomes" id="UP000830671"/>
    </source>
</evidence>
<evidence type="ECO:0000256" key="4">
    <source>
        <dbReference type="SAM" id="MobiDB-lite"/>
    </source>
</evidence>
<dbReference type="PANTHER" id="PTHR33442:SF1">
    <property type="entry name" value="TRANS-3-HYDROXY-L-PROLINE DEHYDRATASE"/>
    <property type="match status" value="1"/>
</dbReference>
<dbReference type="SUPFAM" id="SSF54506">
    <property type="entry name" value="Diaminopimelate epimerase-like"/>
    <property type="match status" value="1"/>
</dbReference>
<dbReference type="Gene3D" id="3.10.310.10">
    <property type="entry name" value="Diaminopimelate Epimerase, Chain A, domain 1"/>
    <property type="match status" value="2"/>
</dbReference>
<proteinExistence type="inferred from homology"/>
<gene>
    <name evidence="6" type="ORF">CLUP02_16225</name>
</gene>
<dbReference type="Pfam" id="PF05544">
    <property type="entry name" value="Pro_racemase"/>
    <property type="match status" value="1"/>
</dbReference>
<evidence type="ECO:0000256" key="2">
    <source>
        <dbReference type="ARBA" id="ARBA00007529"/>
    </source>
</evidence>
<dbReference type="Pfam" id="PF00561">
    <property type="entry name" value="Abhydrolase_1"/>
    <property type="match status" value="1"/>
</dbReference>
<dbReference type="GeneID" id="73350159"/>
<dbReference type="PANTHER" id="PTHR33442">
    <property type="entry name" value="TRANS-3-HYDROXY-L-PROLINE DEHYDRATASE"/>
    <property type="match status" value="1"/>
</dbReference>
<dbReference type="SFLD" id="SFLDS00028">
    <property type="entry name" value="Proline_Racemase"/>
    <property type="match status" value="1"/>
</dbReference>
<sequence>MHSLRRRRHGEHTPDIGNPRPEKVEPDSEDCEADQVEFEAYREHQTYESSVDSPIMNLPSFLPPFAGTEIRTVEMHTAGEPARIVYAGYPDIPGTLLEQRSLAQTDHDHIRRSIIYEPRGHADMYGAVLRPHTELVDAGEAHMGALFLTHEGYGAMCGHATLALGRFLVDCADETVFPRRRELVVDEERQTVEVRLHAPVGVVRLTVPVVRVDVDGSTGDISGWKTDTGRRITFLSVPTFATAVDLSVPIPRDLGWPELGDAATVTMDVAFGGAFYAVVSTAALGFPSSLSKPDVSGLSNATKKLKQAFNASADLRARLEDPADDETVPGSQYLYGIMVTDTGSNDVLPTAQGCAGAETGLYFFGDQQVDRSPTGSVVQARVALAAARGERKLGQSWTYHSLVSRGVGGDRGAFVGTPVEEVEVGGRRAWRVEIPEVRFEVDYQTMTTFEGFSPFTVTTQTSPDVVIHGIKSGDATTSSLPPLLLLHGFPQSHHIWHSVATAVKDRYAVIAIDIRGYGNSSKPDGVPSYAKSAMARDCIAVMDSLGYDEDTSFYVCAHDRGARVAHKLCVDFPSRIRRAIFLDICPTLVMYETTNLDFAKAYFHWFFLIQPSPLPETLINAAPRKFLELFMGGRQLTGLQIFREEDFEFYAQVMGQPEAVGAMCNDYRASATLDLEEAEADLREGRVLRTPLVVLWGKHGVIEKCFDAVGEWRKVAGEGVEVQGRSVESGHYIPEQAPEEVVKTINEFFV</sequence>
<feature type="region of interest" description="Disordered" evidence="4">
    <location>
        <begin position="1"/>
        <end position="32"/>
    </location>
</feature>
<dbReference type="KEGG" id="clup:CLUP02_16225"/>
<evidence type="ECO:0000256" key="1">
    <source>
        <dbReference type="ARBA" id="ARBA00001148"/>
    </source>
</evidence>
<dbReference type="GO" id="GO:0050346">
    <property type="term" value="F:trans-L-3-hydroxyproline dehydratase activity"/>
    <property type="evidence" value="ECO:0007669"/>
    <property type="project" value="UniProtKB-EC"/>
</dbReference>
<evidence type="ECO:0000256" key="3">
    <source>
        <dbReference type="ARBA" id="ARBA00013105"/>
    </source>
</evidence>
<dbReference type="RefSeq" id="XP_049152296.1">
    <property type="nucleotide sequence ID" value="XM_049295149.1"/>
</dbReference>
<evidence type="ECO:0000259" key="5">
    <source>
        <dbReference type="Pfam" id="PF00561"/>
    </source>
</evidence>
<dbReference type="InterPro" id="IPR029058">
    <property type="entry name" value="AB_hydrolase_fold"/>
</dbReference>
<organism evidence="6 7">
    <name type="scientific">Colletotrichum lupini</name>
    <dbReference type="NCBI Taxonomy" id="145971"/>
    <lineage>
        <taxon>Eukaryota</taxon>
        <taxon>Fungi</taxon>
        <taxon>Dikarya</taxon>
        <taxon>Ascomycota</taxon>
        <taxon>Pezizomycotina</taxon>
        <taxon>Sordariomycetes</taxon>
        <taxon>Hypocreomycetidae</taxon>
        <taxon>Glomerellales</taxon>
        <taxon>Glomerellaceae</taxon>
        <taxon>Colletotrichum</taxon>
        <taxon>Colletotrichum acutatum species complex</taxon>
    </lineage>
</organism>
<dbReference type="AlphaFoldDB" id="A0A9Q8WPY8"/>
<keyword evidence="7" id="KW-1185">Reference proteome</keyword>
<comment type="catalytic activity">
    <reaction evidence="1">
        <text>trans-3-hydroxy-L-proline = 1-pyrroline-2-carboxylate + H2O</text>
        <dbReference type="Rhea" id="RHEA:10320"/>
        <dbReference type="ChEBI" id="CHEBI:15377"/>
        <dbReference type="ChEBI" id="CHEBI:39785"/>
        <dbReference type="ChEBI" id="CHEBI:57938"/>
        <dbReference type="EC" id="4.2.1.77"/>
    </reaction>
</comment>
<dbReference type="SUPFAM" id="SSF53474">
    <property type="entry name" value="alpha/beta-Hydrolases"/>
    <property type="match status" value="1"/>
</dbReference>
<protein>
    <recommendedName>
        <fullName evidence="3">trans-L-3-hydroxyproline dehydratase</fullName>
        <ecNumber evidence="3">4.2.1.77</ecNumber>
    </recommendedName>
</protein>
<name>A0A9Q8WPY8_9PEZI</name>
<dbReference type="Gene3D" id="3.40.50.1820">
    <property type="entry name" value="alpha/beta hydrolase"/>
    <property type="match status" value="1"/>
</dbReference>
<feature type="compositionally biased region" description="Basic residues" evidence="4">
    <location>
        <begin position="1"/>
        <end position="10"/>
    </location>
</feature>
<evidence type="ECO:0000313" key="6">
    <source>
        <dbReference type="EMBL" id="UQC90695.1"/>
    </source>
</evidence>
<dbReference type="InterPro" id="IPR000073">
    <property type="entry name" value="AB_hydrolase_1"/>
</dbReference>
<dbReference type="Proteomes" id="UP000830671">
    <property type="component" value="Chromosome 9"/>
</dbReference>
<dbReference type="EC" id="4.2.1.77" evidence="3"/>
<accession>A0A9Q8WPY8</accession>
<reference evidence="6" key="1">
    <citation type="journal article" date="2021" name="Mol. Plant Microbe Interact.">
        <title>Complete Genome Sequence of the Plant-Pathogenic Fungus Colletotrichum lupini.</title>
        <authorList>
            <person name="Baroncelli R."/>
            <person name="Pensec F."/>
            <person name="Da Lio D."/>
            <person name="Boufleur T."/>
            <person name="Vicente I."/>
            <person name="Sarrocco S."/>
            <person name="Picot A."/>
            <person name="Baraldi E."/>
            <person name="Sukno S."/>
            <person name="Thon M."/>
            <person name="Le Floch G."/>
        </authorList>
    </citation>
    <scope>NUCLEOTIDE SEQUENCE</scope>
    <source>
        <strain evidence="6">IMI 504893</strain>
    </source>
</reference>